<dbReference type="AlphaFoldDB" id="R7TCQ9"/>
<evidence type="ECO:0000256" key="9">
    <source>
        <dbReference type="SAM" id="MobiDB-lite"/>
    </source>
</evidence>
<feature type="domain" description="G-protein coupled receptors family 3 profile" evidence="11">
    <location>
        <begin position="449"/>
        <end position="725"/>
    </location>
</feature>
<protein>
    <recommendedName>
        <fullName evidence="11">G-protein coupled receptors family 3 profile domain-containing protein</fullName>
    </recommendedName>
</protein>
<dbReference type="Proteomes" id="UP000014760">
    <property type="component" value="Unassembled WGS sequence"/>
</dbReference>
<evidence type="ECO:0000313" key="12">
    <source>
        <dbReference type="EMBL" id="ELT91514.1"/>
    </source>
</evidence>
<evidence type="ECO:0000313" key="14">
    <source>
        <dbReference type="Proteomes" id="UP000014760"/>
    </source>
</evidence>
<dbReference type="PRINTS" id="PR01177">
    <property type="entry name" value="GABAB1RECPTR"/>
</dbReference>
<dbReference type="PROSITE" id="PS50259">
    <property type="entry name" value="G_PROTEIN_RECEP_F3_4"/>
    <property type="match status" value="1"/>
</dbReference>
<dbReference type="InterPro" id="IPR017978">
    <property type="entry name" value="GPCR_3_C"/>
</dbReference>
<keyword evidence="2 10" id="KW-0812">Transmembrane</keyword>
<keyword evidence="5 10" id="KW-0472">Membrane</keyword>
<dbReference type="InterPro" id="IPR001828">
    <property type="entry name" value="ANF_lig-bd_rcpt"/>
</dbReference>
<dbReference type="PRINTS" id="PR01176">
    <property type="entry name" value="GABABRECEPTR"/>
</dbReference>
<dbReference type="Gene3D" id="3.40.50.2300">
    <property type="match status" value="2"/>
</dbReference>
<dbReference type="SUPFAM" id="SSF53822">
    <property type="entry name" value="Periplasmic binding protein-like I"/>
    <property type="match status" value="1"/>
</dbReference>
<reference evidence="13" key="3">
    <citation type="submission" date="2015-06" db="UniProtKB">
        <authorList>
            <consortium name="EnsemblMetazoa"/>
        </authorList>
    </citation>
    <scope>IDENTIFICATION</scope>
</reference>
<dbReference type="CDD" id="cd06366">
    <property type="entry name" value="PBP1_GABAb_receptor"/>
    <property type="match status" value="1"/>
</dbReference>
<reference evidence="12 14" key="2">
    <citation type="journal article" date="2013" name="Nature">
        <title>Insights into bilaterian evolution from three spiralian genomes.</title>
        <authorList>
            <person name="Simakov O."/>
            <person name="Marletaz F."/>
            <person name="Cho S.J."/>
            <person name="Edsinger-Gonzales E."/>
            <person name="Havlak P."/>
            <person name="Hellsten U."/>
            <person name="Kuo D.H."/>
            <person name="Larsson T."/>
            <person name="Lv J."/>
            <person name="Arendt D."/>
            <person name="Savage R."/>
            <person name="Osoegawa K."/>
            <person name="de Jong P."/>
            <person name="Grimwood J."/>
            <person name="Chapman J.A."/>
            <person name="Shapiro H."/>
            <person name="Aerts A."/>
            <person name="Otillar R.P."/>
            <person name="Terry A.Y."/>
            <person name="Boore J.L."/>
            <person name="Grigoriev I.V."/>
            <person name="Lindberg D.R."/>
            <person name="Seaver E.C."/>
            <person name="Weisblat D.A."/>
            <person name="Putnam N.H."/>
            <person name="Rokhsar D.S."/>
        </authorList>
    </citation>
    <scope>NUCLEOTIDE SEQUENCE</scope>
    <source>
        <strain evidence="12 14">I ESC-2004</strain>
    </source>
</reference>
<dbReference type="FunCoup" id="R7TCQ9">
    <property type="interactions" value="346"/>
</dbReference>
<evidence type="ECO:0000259" key="11">
    <source>
        <dbReference type="PROSITE" id="PS50259"/>
    </source>
</evidence>
<dbReference type="EMBL" id="AMQN01002930">
    <property type="status" value="NOT_ANNOTATED_CDS"/>
    <property type="molecule type" value="Genomic_DNA"/>
</dbReference>
<feature type="transmembrane region" description="Helical" evidence="10">
    <location>
        <begin position="617"/>
        <end position="638"/>
    </location>
</feature>
<gene>
    <name evidence="12" type="ORF">CAPTEDRAFT_107055</name>
</gene>
<evidence type="ECO:0000256" key="5">
    <source>
        <dbReference type="ARBA" id="ARBA00023136"/>
    </source>
</evidence>
<keyword evidence="6" id="KW-0675">Receptor</keyword>
<feature type="transmembrane region" description="Helical" evidence="10">
    <location>
        <begin position="440"/>
        <end position="468"/>
    </location>
</feature>
<keyword evidence="3 10" id="KW-1133">Transmembrane helix</keyword>
<feature type="region of interest" description="Disordered" evidence="9">
    <location>
        <begin position="717"/>
        <end position="740"/>
    </location>
</feature>
<dbReference type="OMA" id="WAGGEAC"/>
<dbReference type="InterPro" id="IPR002455">
    <property type="entry name" value="GPCR3_GABA-B"/>
</dbReference>
<dbReference type="Pfam" id="PF01094">
    <property type="entry name" value="ANF_receptor"/>
    <property type="match status" value="1"/>
</dbReference>
<evidence type="ECO:0000256" key="6">
    <source>
        <dbReference type="ARBA" id="ARBA00023170"/>
    </source>
</evidence>
<evidence type="ECO:0000256" key="8">
    <source>
        <dbReference type="ARBA" id="ARBA00023224"/>
    </source>
</evidence>
<accession>R7TCQ9</accession>
<dbReference type="EMBL" id="KB310466">
    <property type="protein sequence ID" value="ELT91514.1"/>
    <property type="molecule type" value="Genomic_DNA"/>
</dbReference>
<keyword evidence="14" id="KW-1185">Reference proteome</keyword>
<evidence type="ECO:0000256" key="3">
    <source>
        <dbReference type="ARBA" id="ARBA00022989"/>
    </source>
</evidence>
<organism evidence="12">
    <name type="scientific">Capitella teleta</name>
    <name type="common">Polychaete worm</name>
    <dbReference type="NCBI Taxonomy" id="283909"/>
    <lineage>
        <taxon>Eukaryota</taxon>
        <taxon>Metazoa</taxon>
        <taxon>Spiralia</taxon>
        <taxon>Lophotrochozoa</taxon>
        <taxon>Annelida</taxon>
        <taxon>Polychaeta</taxon>
        <taxon>Sedentaria</taxon>
        <taxon>Scolecida</taxon>
        <taxon>Capitellidae</taxon>
        <taxon>Capitella</taxon>
    </lineage>
</organism>
<feature type="compositionally biased region" description="Basic and acidic residues" evidence="9">
    <location>
        <begin position="727"/>
        <end position="740"/>
    </location>
</feature>
<keyword evidence="4" id="KW-0297">G-protein coupled receptor</keyword>
<dbReference type="HOGENOM" id="CLU_005240_2_0_1"/>
<dbReference type="PANTHER" id="PTHR10519:SF77">
    <property type="entry name" value="GAMMA-AMINOBUTYRIC ACID TYPE B RECEPTOR SUBUNIT 1"/>
    <property type="match status" value="1"/>
</dbReference>
<evidence type="ECO:0000313" key="13">
    <source>
        <dbReference type="EnsemblMetazoa" id="CapteP107055"/>
    </source>
</evidence>
<dbReference type="GO" id="GO:0038039">
    <property type="term" value="C:G protein-coupled receptor heterodimeric complex"/>
    <property type="evidence" value="ECO:0007669"/>
    <property type="project" value="TreeGrafter"/>
</dbReference>
<feature type="transmembrane region" description="Helical" evidence="10">
    <location>
        <begin position="683"/>
        <end position="703"/>
    </location>
</feature>
<dbReference type="OrthoDB" id="17569at2759"/>
<comment type="subcellular location">
    <subcellularLocation>
        <location evidence="1">Membrane</location>
        <topology evidence="1">Multi-pass membrane protein</topology>
    </subcellularLocation>
</comment>
<proteinExistence type="predicted"/>
<reference evidence="14" key="1">
    <citation type="submission" date="2012-12" db="EMBL/GenBank/DDBJ databases">
        <authorList>
            <person name="Hellsten U."/>
            <person name="Grimwood J."/>
            <person name="Chapman J.A."/>
            <person name="Shapiro H."/>
            <person name="Aerts A."/>
            <person name="Otillar R.P."/>
            <person name="Terry A.Y."/>
            <person name="Boore J.L."/>
            <person name="Simakov O."/>
            <person name="Marletaz F."/>
            <person name="Cho S.-J."/>
            <person name="Edsinger-Gonzales E."/>
            <person name="Havlak P."/>
            <person name="Kuo D.-H."/>
            <person name="Larsson T."/>
            <person name="Lv J."/>
            <person name="Arendt D."/>
            <person name="Savage R."/>
            <person name="Osoegawa K."/>
            <person name="de Jong P."/>
            <person name="Lindberg D.R."/>
            <person name="Seaver E.C."/>
            <person name="Weisblat D.A."/>
            <person name="Putnam N.H."/>
            <person name="Grigoriev I.V."/>
            <person name="Rokhsar D.S."/>
        </authorList>
    </citation>
    <scope>NUCLEOTIDE SEQUENCE</scope>
    <source>
        <strain evidence="14">I ESC-2004</strain>
    </source>
</reference>
<evidence type="ECO:0000256" key="1">
    <source>
        <dbReference type="ARBA" id="ARBA00004141"/>
    </source>
</evidence>
<dbReference type="Pfam" id="PF00003">
    <property type="entry name" value="7tm_3"/>
    <property type="match status" value="1"/>
</dbReference>
<keyword evidence="7" id="KW-0325">Glycoprotein</keyword>
<feature type="transmembrane region" description="Helical" evidence="10">
    <location>
        <begin position="658"/>
        <end position="677"/>
    </location>
</feature>
<evidence type="ECO:0000256" key="2">
    <source>
        <dbReference type="ARBA" id="ARBA00022692"/>
    </source>
</evidence>
<dbReference type="EMBL" id="AMQN01002931">
    <property type="status" value="NOT_ANNOTATED_CDS"/>
    <property type="molecule type" value="Genomic_DNA"/>
</dbReference>
<feature type="transmembrane region" description="Helical" evidence="10">
    <location>
        <begin position="480"/>
        <end position="498"/>
    </location>
</feature>
<dbReference type="PANTHER" id="PTHR10519">
    <property type="entry name" value="GABA-B RECEPTOR"/>
    <property type="match status" value="1"/>
</dbReference>
<dbReference type="CDD" id="cd15291">
    <property type="entry name" value="7tmC_GABA-B-R1"/>
    <property type="match status" value="1"/>
</dbReference>
<evidence type="ECO:0000256" key="4">
    <source>
        <dbReference type="ARBA" id="ARBA00023040"/>
    </source>
</evidence>
<dbReference type="FunFam" id="3.40.50.2300:FF:000056">
    <property type="entry name" value="Gamma-aminobutyric acid type B receptor subunit 1"/>
    <property type="match status" value="1"/>
</dbReference>
<dbReference type="InterPro" id="IPR028082">
    <property type="entry name" value="Peripla_BP_I"/>
</dbReference>
<dbReference type="GO" id="GO:0007214">
    <property type="term" value="P:gamma-aminobutyric acid signaling pathway"/>
    <property type="evidence" value="ECO:0007669"/>
    <property type="project" value="TreeGrafter"/>
</dbReference>
<dbReference type="GO" id="GO:0004965">
    <property type="term" value="F:G protein-coupled GABA receptor activity"/>
    <property type="evidence" value="ECO:0007669"/>
    <property type="project" value="InterPro"/>
</dbReference>
<evidence type="ECO:0000256" key="10">
    <source>
        <dbReference type="SAM" id="Phobius"/>
    </source>
</evidence>
<dbReference type="InterPro" id="IPR002456">
    <property type="entry name" value="GPCR_3_GABA_rcpt_B1"/>
</dbReference>
<name>R7TCQ9_CAPTE</name>
<feature type="transmembrane region" description="Helical" evidence="10">
    <location>
        <begin position="518"/>
        <end position="537"/>
    </location>
</feature>
<dbReference type="EnsemblMetazoa" id="CapteT107055">
    <property type="protein sequence ID" value="CapteP107055"/>
    <property type="gene ID" value="CapteG107055"/>
</dbReference>
<feature type="transmembrane region" description="Helical" evidence="10">
    <location>
        <begin position="558"/>
        <end position="579"/>
    </location>
</feature>
<keyword evidence="8" id="KW-0807">Transducer</keyword>
<dbReference type="STRING" id="283909.R7TCQ9"/>
<sequence>MQKTQFSNGTDKTLFIGGIFPMTGAWAGGKGCRPAVIMALQAVNDEPDILPGYKLEMFYNDSECQPGLGMNVLYELLYNPPPKIMLLGPGCSVVSRFVGQAARMWNLVVLSYGSSSPALSNRERFPTFFRTHPSATLHNPTRVKLFKKFGWNRIATIQETQEVFTSTIEDLEDRVNHANIEIAVRTSFLTDPANAVRNLKRQDARIIVGLFYENMARRVFCEVYKQKLYGPKYVWFIIGWYPDNWYAQEDSNINCTVDNLKEALEGHFTTEGLMLNPDGETPTISGLTSNQFKEIIEQKVERPDGQHDPLSVTGYVEAPLAYDAVWALALALNKTQTSLTKKGLSLEDFDYSNQAIMREIYSAMNSTNFTGVSGRVAFNSEGDRITWTQIEQMWEGKYNVVGLYDFGSNKLDWFNNERWPGGKKPEDKTIVRPILRTVSIGLFIAMCLLASFGIITAILLLAFNCVNVQRRIIRLSQPHVNNAMLVGCIVCFCCIFLQGLDGAHIQRKHFSSLCQVRSWVLCIGFSLAYGSMFSKVWTIYRLTTHRKKEIKALRDWEMYLVLGIFLVIDLIILTAWQVIDPLYVDIEMFPLETPEVADKDMQYEPQLEFCTSKYLNIWLGVVFSYKGILLLFGILLAYETRNVKVVQVNDSRFVGMSIYNIVVLCIITAPVTLIIGSHQDASFAFVAVAILLSSFLAMGLIFVPKIMEVMRNPHEGAESTALTDTNATREEEERHNRLLQENEDLKKQIAEVSAPSSSSLHLYLIDINREKSK</sequence>
<evidence type="ECO:0000256" key="7">
    <source>
        <dbReference type="ARBA" id="ARBA00023180"/>
    </source>
</evidence>